<evidence type="ECO:0000256" key="22">
    <source>
        <dbReference type="ARBA" id="ARBA00023289"/>
    </source>
</evidence>
<evidence type="ECO:0000256" key="18">
    <source>
        <dbReference type="ARBA" id="ARBA00023134"/>
    </source>
</evidence>
<name>A0A6P6XRW4_DERPT</name>
<dbReference type="GO" id="GO:0030136">
    <property type="term" value="C:clathrin-coated vesicle"/>
    <property type="evidence" value="ECO:0007669"/>
    <property type="project" value="UniProtKB-SubCell"/>
</dbReference>
<dbReference type="GO" id="GO:0015031">
    <property type="term" value="P:protein transport"/>
    <property type="evidence" value="ECO:0007669"/>
    <property type="project" value="UniProtKB-KW"/>
</dbReference>
<keyword evidence="14" id="KW-0967">Endosome</keyword>
<keyword evidence="11" id="KW-0597">Phosphoprotein</keyword>
<evidence type="ECO:0000256" key="12">
    <source>
        <dbReference type="ARBA" id="ARBA00022723"/>
    </source>
</evidence>
<dbReference type="Proteomes" id="UP000515146">
    <property type="component" value="Unplaced"/>
</dbReference>
<keyword evidence="19" id="KW-0472">Membrane</keyword>
<dbReference type="GO" id="GO:0005768">
    <property type="term" value="C:endosome"/>
    <property type="evidence" value="ECO:0007669"/>
    <property type="project" value="UniProtKB-SubCell"/>
</dbReference>
<keyword evidence="10" id="KW-1003">Cell membrane</keyword>
<evidence type="ECO:0000256" key="14">
    <source>
        <dbReference type="ARBA" id="ARBA00022753"/>
    </source>
</evidence>
<dbReference type="InterPro" id="IPR005225">
    <property type="entry name" value="Small_GTP-bd"/>
</dbReference>
<evidence type="ECO:0000256" key="7">
    <source>
        <dbReference type="ARBA" id="ARBA00006270"/>
    </source>
</evidence>
<evidence type="ECO:0000256" key="21">
    <source>
        <dbReference type="ARBA" id="ARBA00023288"/>
    </source>
</evidence>
<keyword evidence="13" id="KW-0547">Nucleotide-binding</keyword>
<evidence type="ECO:0000256" key="13">
    <source>
        <dbReference type="ARBA" id="ARBA00022741"/>
    </source>
</evidence>
<gene>
    <name evidence="27" type="primary">LOC113790711</name>
</gene>
<dbReference type="InParanoid" id="A0A6P6XRW4"/>
<evidence type="ECO:0000256" key="5">
    <source>
        <dbReference type="ARBA" id="ARBA00004342"/>
    </source>
</evidence>
<comment type="cofactor">
    <cofactor evidence="1">
        <name>Mg(2+)</name>
        <dbReference type="ChEBI" id="CHEBI:18420"/>
    </cofactor>
</comment>
<accession>A0A6P6XRW4</accession>
<dbReference type="FunFam" id="3.40.50.300:FF:000404">
    <property type="entry name" value="Putative ras-related protein Rab-35"/>
    <property type="match status" value="1"/>
</dbReference>
<dbReference type="PROSITE" id="PS51419">
    <property type="entry name" value="RAB"/>
    <property type="match status" value="1"/>
</dbReference>
<evidence type="ECO:0000256" key="25">
    <source>
        <dbReference type="ARBA" id="ARBA00067828"/>
    </source>
</evidence>
<dbReference type="GO" id="GO:0005886">
    <property type="term" value="C:plasma membrane"/>
    <property type="evidence" value="ECO:0007669"/>
    <property type="project" value="UniProtKB-SubCell"/>
</dbReference>
<dbReference type="GO" id="GO:0046872">
    <property type="term" value="F:metal ion binding"/>
    <property type="evidence" value="ECO:0007669"/>
    <property type="project" value="UniProtKB-KW"/>
</dbReference>
<keyword evidence="26" id="KW-1185">Reference proteome</keyword>
<evidence type="ECO:0000256" key="10">
    <source>
        <dbReference type="ARBA" id="ARBA00022475"/>
    </source>
</evidence>
<sequence length="203" mass="23280">MADRKDYDHLFKLLIIGDSGVGKSSLLLRFADNTFSGTYISTIGVDFKIRTVEIDNERVKLQIWDTAGQERFRTITSTYYRGAHGVIIVYDVTNGESFHNINRWLQEIDQNCEVENKILVGNKNDDPSLKVVLTKDAQRVAELMKIQLFETSAKENINVEEMFLAITKMVLRTKKEQLNRQTNEKNAIKIAKGGVYKPRKKCC</sequence>
<dbReference type="EC" id="3.6.5.2" evidence="8"/>
<evidence type="ECO:0000256" key="23">
    <source>
        <dbReference type="ARBA" id="ARBA00023329"/>
    </source>
</evidence>
<dbReference type="NCBIfam" id="TIGR00231">
    <property type="entry name" value="small_GTP"/>
    <property type="match status" value="1"/>
</dbReference>
<dbReference type="PROSITE" id="PS51420">
    <property type="entry name" value="RHO"/>
    <property type="match status" value="1"/>
</dbReference>
<proteinExistence type="inferred from homology"/>
<dbReference type="KEGG" id="dpte:113790711"/>
<keyword evidence="17" id="KW-0653">Protein transport</keyword>
<reference evidence="27" key="1">
    <citation type="submission" date="2025-08" db="UniProtKB">
        <authorList>
            <consortium name="RefSeq"/>
        </authorList>
    </citation>
    <scope>IDENTIFICATION</scope>
    <source>
        <strain evidence="27">Airmid</strain>
    </source>
</reference>
<dbReference type="InterPro" id="IPR027417">
    <property type="entry name" value="P-loop_NTPase"/>
</dbReference>
<dbReference type="Pfam" id="PF00071">
    <property type="entry name" value="Ras"/>
    <property type="match status" value="1"/>
</dbReference>
<protein>
    <recommendedName>
        <fullName evidence="25">Ras-related protein Rab-35</fullName>
        <ecNumber evidence="8">3.6.5.2</ecNumber>
    </recommendedName>
</protein>
<dbReference type="Gene3D" id="3.40.50.300">
    <property type="entry name" value="P-loop containing nucleotide triphosphate hydrolases"/>
    <property type="match status" value="1"/>
</dbReference>
<evidence type="ECO:0000313" key="26">
    <source>
        <dbReference type="Proteomes" id="UP000515146"/>
    </source>
</evidence>
<dbReference type="GO" id="GO:0003925">
    <property type="term" value="F:G protein activity"/>
    <property type="evidence" value="ECO:0007669"/>
    <property type="project" value="UniProtKB-EC"/>
</dbReference>
<evidence type="ECO:0000256" key="17">
    <source>
        <dbReference type="ARBA" id="ARBA00022927"/>
    </source>
</evidence>
<comment type="similarity">
    <text evidence="7">Belongs to the small GTPase superfamily. Rab family.</text>
</comment>
<dbReference type="GO" id="GO:0005905">
    <property type="term" value="C:clathrin-coated pit"/>
    <property type="evidence" value="ECO:0007669"/>
    <property type="project" value="UniProtKB-SubCell"/>
</dbReference>
<evidence type="ECO:0000256" key="3">
    <source>
        <dbReference type="ARBA" id="ARBA00004177"/>
    </source>
</evidence>
<keyword evidence="21" id="KW-0449">Lipoprotein</keyword>
<keyword evidence="9" id="KW-0813">Transport</keyword>
<dbReference type="SUPFAM" id="SSF52540">
    <property type="entry name" value="P-loop containing nucleoside triphosphate hydrolases"/>
    <property type="match status" value="1"/>
</dbReference>
<evidence type="ECO:0000256" key="2">
    <source>
        <dbReference type="ARBA" id="ARBA00004132"/>
    </source>
</evidence>
<dbReference type="PRINTS" id="PR00449">
    <property type="entry name" value="RASTRNSFRMNG"/>
</dbReference>
<keyword evidence="23" id="KW-0968">Cytoplasmic vesicle</keyword>
<dbReference type="SMART" id="SM00176">
    <property type="entry name" value="RAN"/>
    <property type="match status" value="1"/>
</dbReference>
<dbReference type="GeneID" id="113790711"/>
<keyword evidence="15" id="KW-0378">Hydrolase</keyword>
<keyword evidence="20" id="KW-0168">Coated pit</keyword>
<comment type="catalytic activity">
    <reaction evidence="24">
        <text>GTP + H2O = GDP + phosphate + H(+)</text>
        <dbReference type="Rhea" id="RHEA:19669"/>
        <dbReference type="ChEBI" id="CHEBI:15377"/>
        <dbReference type="ChEBI" id="CHEBI:15378"/>
        <dbReference type="ChEBI" id="CHEBI:37565"/>
        <dbReference type="ChEBI" id="CHEBI:43474"/>
        <dbReference type="ChEBI" id="CHEBI:58189"/>
        <dbReference type="EC" id="3.6.5.2"/>
    </reaction>
    <physiologicalReaction direction="left-to-right" evidence="24">
        <dbReference type="Rhea" id="RHEA:19670"/>
    </physiologicalReaction>
</comment>
<organism evidence="26 27">
    <name type="scientific">Dermatophagoides pteronyssinus</name>
    <name type="common">European house dust mite</name>
    <dbReference type="NCBI Taxonomy" id="6956"/>
    <lineage>
        <taxon>Eukaryota</taxon>
        <taxon>Metazoa</taxon>
        <taxon>Ecdysozoa</taxon>
        <taxon>Arthropoda</taxon>
        <taxon>Chelicerata</taxon>
        <taxon>Arachnida</taxon>
        <taxon>Acari</taxon>
        <taxon>Acariformes</taxon>
        <taxon>Sarcoptiformes</taxon>
        <taxon>Astigmata</taxon>
        <taxon>Psoroptidia</taxon>
        <taxon>Analgoidea</taxon>
        <taxon>Pyroglyphidae</taxon>
        <taxon>Dermatophagoidinae</taxon>
        <taxon>Dermatophagoides</taxon>
    </lineage>
</organism>
<evidence type="ECO:0000256" key="20">
    <source>
        <dbReference type="ARBA" id="ARBA00023176"/>
    </source>
</evidence>
<dbReference type="AlphaFoldDB" id="A0A6P6XRW4"/>
<keyword evidence="12" id="KW-0479">Metal-binding</keyword>
<dbReference type="InterPro" id="IPR001806">
    <property type="entry name" value="Small_GTPase"/>
</dbReference>
<dbReference type="RefSeq" id="XP_027196207.1">
    <property type="nucleotide sequence ID" value="XM_027340406.1"/>
</dbReference>
<evidence type="ECO:0000256" key="11">
    <source>
        <dbReference type="ARBA" id="ARBA00022553"/>
    </source>
</evidence>
<dbReference type="PROSITE" id="PS51421">
    <property type="entry name" value="RAS"/>
    <property type="match status" value="1"/>
</dbReference>
<dbReference type="InterPro" id="IPR050305">
    <property type="entry name" value="Small_GTPase_Rab"/>
</dbReference>
<evidence type="ECO:0000256" key="15">
    <source>
        <dbReference type="ARBA" id="ARBA00022801"/>
    </source>
</evidence>
<dbReference type="OMA" id="QNCEVEN"/>
<evidence type="ECO:0000256" key="4">
    <source>
        <dbReference type="ARBA" id="ARBA00004223"/>
    </source>
</evidence>
<dbReference type="SMART" id="SM00174">
    <property type="entry name" value="RHO"/>
    <property type="match status" value="1"/>
</dbReference>
<keyword evidence="22" id="KW-0636">Prenylation</keyword>
<evidence type="ECO:0000313" key="27">
    <source>
        <dbReference type="RefSeq" id="XP_027196207.1"/>
    </source>
</evidence>
<dbReference type="SMART" id="SM00175">
    <property type="entry name" value="RAB"/>
    <property type="match status" value="1"/>
</dbReference>
<evidence type="ECO:0000256" key="24">
    <source>
        <dbReference type="ARBA" id="ARBA00047660"/>
    </source>
</evidence>
<evidence type="ECO:0000256" key="8">
    <source>
        <dbReference type="ARBA" id="ARBA00011984"/>
    </source>
</evidence>
<keyword evidence="16" id="KW-0460">Magnesium</keyword>
<evidence type="ECO:0000256" key="6">
    <source>
        <dbReference type="ARBA" id="ARBA00004600"/>
    </source>
</evidence>
<dbReference type="GO" id="GO:0005525">
    <property type="term" value="F:GTP binding"/>
    <property type="evidence" value="ECO:0007669"/>
    <property type="project" value="UniProtKB-KW"/>
</dbReference>
<evidence type="ECO:0000256" key="19">
    <source>
        <dbReference type="ARBA" id="ARBA00023136"/>
    </source>
</evidence>
<comment type="subcellular location">
    <subcellularLocation>
        <location evidence="5">Cell membrane</location>
        <topology evidence="5">Lipid-anchor</topology>
        <orientation evidence="5">Cytoplasmic side</orientation>
    </subcellularLocation>
    <subcellularLocation>
        <location evidence="2">Cytoplasmic vesicle</location>
        <location evidence="2">Clathrin-coated vesicle</location>
    </subcellularLocation>
    <subcellularLocation>
        <location evidence="3">Endosome</location>
    </subcellularLocation>
    <subcellularLocation>
        <location evidence="4">Melanosome</location>
    </subcellularLocation>
    <subcellularLocation>
        <location evidence="6">Membrane</location>
        <location evidence="6">Clathrin-coated pit</location>
    </subcellularLocation>
</comment>
<dbReference type="OrthoDB" id="9989112at2759"/>
<dbReference type="PANTHER" id="PTHR47980">
    <property type="entry name" value="LD44762P"/>
    <property type="match status" value="1"/>
</dbReference>
<dbReference type="SMART" id="SM00173">
    <property type="entry name" value="RAS"/>
    <property type="match status" value="1"/>
</dbReference>
<keyword evidence="18" id="KW-0342">GTP-binding</keyword>
<evidence type="ECO:0000256" key="1">
    <source>
        <dbReference type="ARBA" id="ARBA00001946"/>
    </source>
</evidence>
<evidence type="ECO:0000256" key="9">
    <source>
        <dbReference type="ARBA" id="ARBA00022448"/>
    </source>
</evidence>
<dbReference type="FunCoup" id="A0A6P6XRW4">
    <property type="interactions" value="1078"/>
</dbReference>
<evidence type="ECO:0000256" key="16">
    <source>
        <dbReference type="ARBA" id="ARBA00022842"/>
    </source>
</evidence>